<dbReference type="EMBL" id="CAJOBP010050319">
    <property type="protein sequence ID" value="CAF4809794.1"/>
    <property type="molecule type" value="Genomic_DNA"/>
</dbReference>
<reference evidence="2" key="1">
    <citation type="submission" date="2021-02" db="EMBL/GenBank/DDBJ databases">
        <authorList>
            <person name="Nowell W R."/>
        </authorList>
    </citation>
    <scope>NUCLEOTIDE SEQUENCE</scope>
</reference>
<dbReference type="AlphaFoldDB" id="A0A821PRP2"/>
<gene>
    <name evidence="2" type="ORF">UJA718_LOCUS41672</name>
</gene>
<sequence>MYSWCPESHQQLLENHFVDELIVRLERHLKDFESNWQNELVLIILTVVAIRIFTICNSTRKQRTTDLVLKCRNTGERWIQLILKSIHNPSSSDSNKTDALRDKIGIIGIACL</sequence>
<accession>A0A821PRP2</accession>
<evidence type="ECO:0000313" key="2">
    <source>
        <dbReference type="EMBL" id="CAF4809794.1"/>
    </source>
</evidence>
<keyword evidence="3" id="KW-1185">Reference proteome</keyword>
<name>A0A821PRP2_9BILA</name>
<evidence type="ECO:0000256" key="1">
    <source>
        <dbReference type="SAM" id="Phobius"/>
    </source>
</evidence>
<protein>
    <submittedName>
        <fullName evidence="2">Uncharacterized protein</fullName>
    </submittedName>
</protein>
<comment type="caution">
    <text evidence="2">The sequence shown here is derived from an EMBL/GenBank/DDBJ whole genome shotgun (WGS) entry which is preliminary data.</text>
</comment>
<dbReference type="Proteomes" id="UP000663873">
    <property type="component" value="Unassembled WGS sequence"/>
</dbReference>
<feature type="transmembrane region" description="Helical" evidence="1">
    <location>
        <begin position="36"/>
        <end position="54"/>
    </location>
</feature>
<feature type="non-terminal residue" evidence="2">
    <location>
        <position position="112"/>
    </location>
</feature>
<keyword evidence="1" id="KW-0472">Membrane</keyword>
<organism evidence="2 3">
    <name type="scientific">Rotaria socialis</name>
    <dbReference type="NCBI Taxonomy" id="392032"/>
    <lineage>
        <taxon>Eukaryota</taxon>
        <taxon>Metazoa</taxon>
        <taxon>Spiralia</taxon>
        <taxon>Gnathifera</taxon>
        <taxon>Rotifera</taxon>
        <taxon>Eurotatoria</taxon>
        <taxon>Bdelloidea</taxon>
        <taxon>Philodinida</taxon>
        <taxon>Philodinidae</taxon>
        <taxon>Rotaria</taxon>
    </lineage>
</organism>
<keyword evidence="1" id="KW-0812">Transmembrane</keyword>
<proteinExistence type="predicted"/>
<evidence type="ECO:0000313" key="3">
    <source>
        <dbReference type="Proteomes" id="UP000663873"/>
    </source>
</evidence>
<keyword evidence="1" id="KW-1133">Transmembrane helix</keyword>